<protein>
    <submittedName>
        <fullName evidence="1">Uncharacterized protein</fullName>
    </submittedName>
</protein>
<name>A0A0V0J758_SCHSO</name>
<reference evidence="1" key="1">
    <citation type="submission" date="2016-01" db="EMBL/GenBank/DDBJ databases">
        <title>Reference transcriptome for the parasite Schistocephalus solidus: insights into the molecular evolution of parasitism.</title>
        <authorList>
            <person name="Hebert F.O."/>
            <person name="Grambauer S."/>
            <person name="Barber I."/>
            <person name="Landry C.R."/>
            <person name="Aubin-Horth N."/>
        </authorList>
    </citation>
    <scope>NUCLEOTIDE SEQUENCE</scope>
</reference>
<dbReference type="AlphaFoldDB" id="A0A0V0J758"/>
<dbReference type="EMBL" id="GEEE01001931">
    <property type="protein sequence ID" value="JAP61294.1"/>
    <property type="molecule type" value="Transcribed_RNA"/>
</dbReference>
<accession>A0A0V0J758</accession>
<organism evidence="1">
    <name type="scientific">Schistocephalus solidus</name>
    <name type="common">Tapeworm</name>
    <dbReference type="NCBI Taxonomy" id="70667"/>
    <lineage>
        <taxon>Eukaryota</taxon>
        <taxon>Metazoa</taxon>
        <taxon>Spiralia</taxon>
        <taxon>Lophotrochozoa</taxon>
        <taxon>Platyhelminthes</taxon>
        <taxon>Cestoda</taxon>
        <taxon>Eucestoda</taxon>
        <taxon>Diphyllobothriidea</taxon>
        <taxon>Diphyllobothriidae</taxon>
        <taxon>Schistocephalus</taxon>
    </lineage>
</organism>
<gene>
    <name evidence="1" type="ORF">TR150495</name>
</gene>
<proteinExistence type="predicted"/>
<sequence>MMMSTENLKFRPIKLLFQLSCLPLRNYFLKLAASFFFILDSYHVADASVSGTNSLHVVACGAMTAGFCHPCELLGHLARQYCHREQWSYARSPHGPGQSLSEWAGQKTMTQTVSGSRGCYL</sequence>
<evidence type="ECO:0000313" key="1">
    <source>
        <dbReference type="EMBL" id="JAP61294.1"/>
    </source>
</evidence>